<dbReference type="Proteomes" id="UP000199360">
    <property type="component" value="Unassembled WGS sequence"/>
</dbReference>
<organism evidence="2 3">
    <name type="scientific">Micromonospora humi</name>
    <dbReference type="NCBI Taxonomy" id="745366"/>
    <lineage>
        <taxon>Bacteria</taxon>
        <taxon>Bacillati</taxon>
        <taxon>Actinomycetota</taxon>
        <taxon>Actinomycetes</taxon>
        <taxon>Micromonosporales</taxon>
        <taxon>Micromonosporaceae</taxon>
        <taxon>Micromonospora</taxon>
    </lineage>
</organism>
<gene>
    <name evidence="2" type="ORF">GA0070213_10297</name>
</gene>
<dbReference type="RefSeq" id="WP_139128611.1">
    <property type="nucleotide sequence ID" value="NZ_FMDM01000002.1"/>
</dbReference>
<dbReference type="EMBL" id="FMDM01000002">
    <property type="protein sequence ID" value="SCG39323.1"/>
    <property type="molecule type" value="Genomic_DNA"/>
</dbReference>
<keyword evidence="3" id="KW-1185">Reference proteome</keyword>
<dbReference type="OrthoDB" id="3380706at2"/>
<protein>
    <submittedName>
        <fullName evidence="2">Uncharacterized protein</fullName>
    </submittedName>
</protein>
<sequence>MTMQGPSCLDSPPEVRAEGRPSDRWHVFRCLLPARAAVADAFVTRGVGPLLRELQAVGELSGWSFTRQSPRVVDIHLLGGAPGLLAARLAGLCAAVGAHGPARLPQLAGPPTPDLRLVDVAVELIGMTPNRPARLGAAVDLTMVAAVRTCPALRVADAPVVAGARDVAVVSPTRWRRIAAALATEQHPLTCWSRLLETHRRAPGYDGAAAFGMVHLLHNQLGLTERDEQRVHAGLIRSMSRRSGGPRRSPRWHQGVVPPGAVGRRG</sequence>
<reference evidence="3" key="1">
    <citation type="submission" date="2016-06" db="EMBL/GenBank/DDBJ databases">
        <authorList>
            <person name="Varghese N."/>
            <person name="Submissions Spin"/>
        </authorList>
    </citation>
    <scope>NUCLEOTIDE SEQUENCE [LARGE SCALE GENOMIC DNA]</scope>
    <source>
        <strain evidence="3">DSM 45647</strain>
    </source>
</reference>
<dbReference type="AlphaFoldDB" id="A0A1C5H061"/>
<feature type="region of interest" description="Disordered" evidence="1">
    <location>
        <begin position="236"/>
        <end position="266"/>
    </location>
</feature>
<proteinExistence type="predicted"/>
<name>A0A1C5H061_9ACTN</name>
<evidence type="ECO:0000256" key="1">
    <source>
        <dbReference type="SAM" id="MobiDB-lite"/>
    </source>
</evidence>
<feature type="compositionally biased region" description="Low complexity" evidence="1">
    <location>
        <begin position="255"/>
        <end position="266"/>
    </location>
</feature>
<evidence type="ECO:0000313" key="3">
    <source>
        <dbReference type="Proteomes" id="UP000199360"/>
    </source>
</evidence>
<evidence type="ECO:0000313" key="2">
    <source>
        <dbReference type="EMBL" id="SCG39323.1"/>
    </source>
</evidence>
<accession>A0A1C5H061</accession>